<evidence type="ECO:0000256" key="1">
    <source>
        <dbReference type="SAM" id="Coils"/>
    </source>
</evidence>
<gene>
    <name evidence="3" type="ORF">POCULU_LOCUS10237</name>
</gene>
<sequence length="135" mass="16107">EIKELKDSKNELVKEKKELEEKIKELTVFKEKSKDLAKIIEELLLDYSELSELEELLEKIKIGELNELNEVVMRIVEKWEIDAKTHFISFTETSKEFNDAQKAELREDSENKARQIEEKSKRLREAKDRINEQEL</sequence>
<dbReference type="Proteomes" id="UP000789572">
    <property type="component" value="Unassembled WGS sequence"/>
</dbReference>
<proteinExistence type="predicted"/>
<keyword evidence="1" id="KW-0175">Coiled coil</keyword>
<reference evidence="3" key="1">
    <citation type="submission" date="2021-06" db="EMBL/GenBank/DDBJ databases">
        <authorList>
            <person name="Kallberg Y."/>
            <person name="Tangrot J."/>
            <person name="Rosling A."/>
        </authorList>
    </citation>
    <scope>NUCLEOTIDE SEQUENCE</scope>
    <source>
        <strain evidence="3">IA702</strain>
    </source>
</reference>
<accession>A0A9N9DZA3</accession>
<dbReference type="AlphaFoldDB" id="A0A9N9DZA3"/>
<name>A0A9N9DZA3_9GLOM</name>
<dbReference type="EMBL" id="CAJVPJ010004899">
    <property type="protein sequence ID" value="CAG8656645.1"/>
    <property type="molecule type" value="Genomic_DNA"/>
</dbReference>
<organism evidence="3 4">
    <name type="scientific">Paraglomus occultum</name>
    <dbReference type="NCBI Taxonomy" id="144539"/>
    <lineage>
        <taxon>Eukaryota</taxon>
        <taxon>Fungi</taxon>
        <taxon>Fungi incertae sedis</taxon>
        <taxon>Mucoromycota</taxon>
        <taxon>Glomeromycotina</taxon>
        <taxon>Glomeromycetes</taxon>
        <taxon>Paraglomerales</taxon>
        <taxon>Paraglomeraceae</taxon>
        <taxon>Paraglomus</taxon>
    </lineage>
</organism>
<evidence type="ECO:0000313" key="3">
    <source>
        <dbReference type="EMBL" id="CAG8656645.1"/>
    </source>
</evidence>
<feature type="region of interest" description="Disordered" evidence="2">
    <location>
        <begin position="101"/>
        <end position="135"/>
    </location>
</feature>
<feature type="non-terminal residue" evidence="3">
    <location>
        <position position="135"/>
    </location>
</feature>
<keyword evidence="4" id="KW-1185">Reference proteome</keyword>
<evidence type="ECO:0000256" key="2">
    <source>
        <dbReference type="SAM" id="MobiDB-lite"/>
    </source>
</evidence>
<feature type="non-terminal residue" evidence="3">
    <location>
        <position position="1"/>
    </location>
</feature>
<protein>
    <submittedName>
        <fullName evidence="3">4277_t:CDS:1</fullName>
    </submittedName>
</protein>
<feature type="coiled-coil region" evidence="1">
    <location>
        <begin position="2"/>
        <end position="36"/>
    </location>
</feature>
<comment type="caution">
    <text evidence="3">The sequence shown here is derived from an EMBL/GenBank/DDBJ whole genome shotgun (WGS) entry which is preliminary data.</text>
</comment>
<evidence type="ECO:0000313" key="4">
    <source>
        <dbReference type="Proteomes" id="UP000789572"/>
    </source>
</evidence>